<dbReference type="Gene3D" id="3.40.630.30">
    <property type="match status" value="1"/>
</dbReference>
<dbReference type="PROSITE" id="PS51186">
    <property type="entry name" value="GNAT"/>
    <property type="match status" value="1"/>
</dbReference>
<feature type="domain" description="N-acetyltransferase" evidence="3">
    <location>
        <begin position="7"/>
        <end position="177"/>
    </location>
</feature>
<evidence type="ECO:0000313" key="4">
    <source>
        <dbReference type="EMBL" id="GII05525.1"/>
    </source>
</evidence>
<reference evidence="4" key="1">
    <citation type="submission" date="2021-01" db="EMBL/GenBank/DDBJ databases">
        <title>Whole genome shotgun sequence of Planobispora takensis NBRC 109077.</title>
        <authorList>
            <person name="Komaki H."/>
            <person name="Tamura T."/>
        </authorList>
    </citation>
    <scope>NUCLEOTIDE SEQUENCE</scope>
    <source>
        <strain evidence="4">NBRC 109077</strain>
    </source>
</reference>
<keyword evidence="2" id="KW-0012">Acyltransferase</keyword>
<gene>
    <name evidence="4" type="ORF">Pta02_75330</name>
</gene>
<dbReference type="SUPFAM" id="SSF55729">
    <property type="entry name" value="Acyl-CoA N-acyltransferases (Nat)"/>
    <property type="match status" value="1"/>
</dbReference>
<keyword evidence="1" id="KW-0808">Transferase</keyword>
<evidence type="ECO:0000313" key="5">
    <source>
        <dbReference type="Proteomes" id="UP000634476"/>
    </source>
</evidence>
<sequence>MHTAHTITRLSADHFHDNLHALATLLSEVVTDGASLGFLTPFDHTAASTWWNEHAPALTEGTLIIWTAHHDGRTEATISLAFEPKPNGRHRAEILKLMVHPRARGRGLARRLLTTAEHAAAQAGADLLLLDTETGSPAEHLYHATGWTRYGIVPGYATDPSGVLRDCSFFYKRLTPTGGGHAPQ</sequence>
<evidence type="ECO:0000259" key="3">
    <source>
        <dbReference type="PROSITE" id="PS51186"/>
    </source>
</evidence>
<accession>A0A8J3T5Z5</accession>
<dbReference type="RefSeq" id="WP_203879729.1">
    <property type="nucleotide sequence ID" value="NZ_BOOK01000070.1"/>
</dbReference>
<dbReference type="PANTHER" id="PTHR43877">
    <property type="entry name" value="AMINOALKYLPHOSPHONATE N-ACETYLTRANSFERASE-RELATED-RELATED"/>
    <property type="match status" value="1"/>
</dbReference>
<dbReference type="Proteomes" id="UP000634476">
    <property type="component" value="Unassembled WGS sequence"/>
</dbReference>
<name>A0A8J3T5Z5_9ACTN</name>
<dbReference type="InterPro" id="IPR000182">
    <property type="entry name" value="GNAT_dom"/>
</dbReference>
<dbReference type="PANTHER" id="PTHR43877:SF2">
    <property type="entry name" value="AMINOALKYLPHOSPHONATE N-ACETYLTRANSFERASE-RELATED"/>
    <property type="match status" value="1"/>
</dbReference>
<evidence type="ECO:0000256" key="1">
    <source>
        <dbReference type="ARBA" id="ARBA00022679"/>
    </source>
</evidence>
<organism evidence="4 5">
    <name type="scientific">Planobispora takensis</name>
    <dbReference type="NCBI Taxonomy" id="1367882"/>
    <lineage>
        <taxon>Bacteria</taxon>
        <taxon>Bacillati</taxon>
        <taxon>Actinomycetota</taxon>
        <taxon>Actinomycetes</taxon>
        <taxon>Streptosporangiales</taxon>
        <taxon>Streptosporangiaceae</taxon>
        <taxon>Planobispora</taxon>
    </lineage>
</organism>
<dbReference type="Pfam" id="PF00583">
    <property type="entry name" value="Acetyltransf_1"/>
    <property type="match status" value="1"/>
</dbReference>
<dbReference type="InterPro" id="IPR016181">
    <property type="entry name" value="Acyl_CoA_acyltransferase"/>
</dbReference>
<protein>
    <submittedName>
        <fullName evidence="4">N-acetyltransferase</fullName>
    </submittedName>
</protein>
<dbReference type="GO" id="GO:0016747">
    <property type="term" value="F:acyltransferase activity, transferring groups other than amino-acyl groups"/>
    <property type="evidence" value="ECO:0007669"/>
    <property type="project" value="InterPro"/>
</dbReference>
<keyword evidence="5" id="KW-1185">Reference proteome</keyword>
<comment type="caution">
    <text evidence="4">The sequence shown here is derived from an EMBL/GenBank/DDBJ whole genome shotgun (WGS) entry which is preliminary data.</text>
</comment>
<dbReference type="EMBL" id="BOOK01000070">
    <property type="protein sequence ID" value="GII05525.1"/>
    <property type="molecule type" value="Genomic_DNA"/>
</dbReference>
<evidence type="ECO:0000256" key="2">
    <source>
        <dbReference type="ARBA" id="ARBA00023315"/>
    </source>
</evidence>
<dbReference type="InterPro" id="IPR050832">
    <property type="entry name" value="Bact_Acetyltransf"/>
</dbReference>
<dbReference type="AlphaFoldDB" id="A0A8J3T5Z5"/>
<proteinExistence type="predicted"/>